<evidence type="ECO:0000313" key="3">
    <source>
        <dbReference type="Proteomes" id="UP001595697"/>
    </source>
</evidence>
<reference evidence="3" key="1">
    <citation type="journal article" date="2019" name="Int. J. Syst. Evol. Microbiol.">
        <title>The Global Catalogue of Microorganisms (GCM) 10K type strain sequencing project: providing services to taxonomists for standard genome sequencing and annotation.</title>
        <authorList>
            <consortium name="The Broad Institute Genomics Platform"/>
            <consortium name="The Broad Institute Genome Sequencing Center for Infectious Disease"/>
            <person name="Wu L."/>
            <person name="Ma J."/>
        </authorList>
    </citation>
    <scope>NUCLEOTIDE SEQUENCE [LARGE SCALE GENOMIC DNA]</scope>
    <source>
        <strain evidence="3">TBRC 5781</strain>
    </source>
</reference>
<feature type="region of interest" description="Disordered" evidence="1">
    <location>
        <begin position="106"/>
        <end position="127"/>
    </location>
</feature>
<proteinExistence type="predicted"/>
<organism evidence="2 3">
    <name type="scientific">Rhizobium lemnae</name>
    <dbReference type="NCBI Taxonomy" id="1214924"/>
    <lineage>
        <taxon>Bacteria</taxon>
        <taxon>Pseudomonadati</taxon>
        <taxon>Pseudomonadota</taxon>
        <taxon>Alphaproteobacteria</taxon>
        <taxon>Hyphomicrobiales</taxon>
        <taxon>Rhizobiaceae</taxon>
        <taxon>Rhizobium/Agrobacterium group</taxon>
        <taxon>Rhizobium</taxon>
    </lineage>
</organism>
<dbReference type="EMBL" id="JBHSBD010000028">
    <property type="protein sequence ID" value="MFC3967999.1"/>
    <property type="molecule type" value="Genomic_DNA"/>
</dbReference>
<gene>
    <name evidence="2" type="ORF">ACFOVS_07625</name>
</gene>
<name>A0ABV8E7W1_9HYPH</name>
<evidence type="ECO:0000313" key="2">
    <source>
        <dbReference type="EMBL" id="MFC3967999.1"/>
    </source>
</evidence>
<protein>
    <submittedName>
        <fullName evidence="2">Uncharacterized protein</fullName>
    </submittedName>
</protein>
<keyword evidence="3" id="KW-1185">Reference proteome</keyword>
<accession>A0ABV8E7W1</accession>
<dbReference type="RefSeq" id="WP_247260814.1">
    <property type="nucleotide sequence ID" value="NZ_JALJQZ010000012.1"/>
</dbReference>
<comment type="caution">
    <text evidence="2">The sequence shown here is derived from an EMBL/GenBank/DDBJ whole genome shotgun (WGS) entry which is preliminary data.</text>
</comment>
<dbReference type="Proteomes" id="UP001595697">
    <property type="component" value="Unassembled WGS sequence"/>
</dbReference>
<evidence type="ECO:0000256" key="1">
    <source>
        <dbReference type="SAM" id="MobiDB-lite"/>
    </source>
</evidence>
<sequence>MPGRTVPPAQPGVTVDGSDSQVGFTLTRTSDHTADMTITGNLSELGRPGTPSSAHAYYLPFTNGGATTIRVPRHPSPSDPQFVVTGPFTGCSFYVREDPTDPNSLMFTHDPRRGVGTTTSPTGIPAGAIGMSFDNNYGRAHNMPPFTVPSASAFAAYDRANGRWVMHVQNATVQVPPPGSNQRTTIQRQRVPGQIEGAYIPIDFRPSRPPDIGPSNSVTDEGFSSWATFAETGAGTGAALGGLAGPWGALAGAVAGGIVGSSAWLFRWTQHHDTSRP</sequence>